<dbReference type="SMART" id="SM00184">
    <property type="entry name" value="RING"/>
    <property type="match status" value="1"/>
</dbReference>
<feature type="domain" description="RING-type" evidence="5">
    <location>
        <begin position="31"/>
        <end position="91"/>
    </location>
</feature>
<dbReference type="InterPro" id="IPR001841">
    <property type="entry name" value="Znf_RING"/>
</dbReference>
<dbReference type="InterPro" id="IPR018957">
    <property type="entry name" value="Znf_C3HC4_RING-type"/>
</dbReference>
<keyword evidence="1" id="KW-0479">Metal-binding</keyword>
<evidence type="ECO:0000256" key="4">
    <source>
        <dbReference type="PROSITE-ProRule" id="PRU00175"/>
    </source>
</evidence>
<keyword evidence="2 4" id="KW-0863">Zinc-finger</keyword>
<accession>A0A9P4H7D5</accession>
<dbReference type="AlphaFoldDB" id="A0A9P4H7D5"/>
<dbReference type="PROSITE" id="PS50089">
    <property type="entry name" value="ZF_RING_2"/>
    <property type="match status" value="1"/>
</dbReference>
<name>A0A9P4H7D5_9PLEO</name>
<comment type="caution">
    <text evidence="6">The sequence shown here is derived from an EMBL/GenBank/DDBJ whole genome shotgun (WGS) entry which is preliminary data.</text>
</comment>
<reference evidence="6" key="1">
    <citation type="journal article" date="2020" name="Stud. Mycol.">
        <title>101 Dothideomycetes genomes: a test case for predicting lifestyles and emergence of pathogens.</title>
        <authorList>
            <person name="Haridas S."/>
            <person name="Albert R."/>
            <person name="Binder M."/>
            <person name="Bloem J."/>
            <person name="Labutti K."/>
            <person name="Salamov A."/>
            <person name="Andreopoulos B."/>
            <person name="Baker S."/>
            <person name="Barry K."/>
            <person name="Bills G."/>
            <person name="Bluhm B."/>
            <person name="Cannon C."/>
            <person name="Castanera R."/>
            <person name="Culley D."/>
            <person name="Daum C."/>
            <person name="Ezra D."/>
            <person name="Gonzalez J."/>
            <person name="Henrissat B."/>
            <person name="Kuo A."/>
            <person name="Liang C."/>
            <person name="Lipzen A."/>
            <person name="Lutzoni F."/>
            <person name="Magnuson J."/>
            <person name="Mondo S."/>
            <person name="Nolan M."/>
            <person name="Ohm R."/>
            <person name="Pangilinan J."/>
            <person name="Park H.-J."/>
            <person name="Ramirez L."/>
            <person name="Alfaro M."/>
            <person name="Sun H."/>
            <person name="Tritt A."/>
            <person name="Yoshinaga Y."/>
            <person name="Zwiers L.-H."/>
            <person name="Turgeon B."/>
            <person name="Goodwin S."/>
            <person name="Spatafora J."/>
            <person name="Crous P."/>
            <person name="Grigoriev I."/>
        </authorList>
    </citation>
    <scope>NUCLEOTIDE SEQUENCE</scope>
    <source>
        <strain evidence="6">CBS 110217</strain>
    </source>
</reference>
<evidence type="ECO:0000259" key="5">
    <source>
        <dbReference type="PROSITE" id="PS50089"/>
    </source>
</evidence>
<evidence type="ECO:0000313" key="6">
    <source>
        <dbReference type="EMBL" id="KAF2028902.1"/>
    </source>
</evidence>
<organism evidence="6 7">
    <name type="scientific">Setomelanomma holmii</name>
    <dbReference type="NCBI Taxonomy" id="210430"/>
    <lineage>
        <taxon>Eukaryota</taxon>
        <taxon>Fungi</taxon>
        <taxon>Dikarya</taxon>
        <taxon>Ascomycota</taxon>
        <taxon>Pezizomycotina</taxon>
        <taxon>Dothideomycetes</taxon>
        <taxon>Pleosporomycetidae</taxon>
        <taxon>Pleosporales</taxon>
        <taxon>Pleosporineae</taxon>
        <taxon>Phaeosphaeriaceae</taxon>
        <taxon>Setomelanomma</taxon>
    </lineage>
</organism>
<dbReference type="Pfam" id="PF00097">
    <property type="entry name" value="zf-C3HC4"/>
    <property type="match status" value="1"/>
</dbReference>
<dbReference type="GO" id="GO:0008270">
    <property type="term" value="F:zinc ion binding"/>
    <property type="evidence" value="ECO:0007669"/>
    <property type="project" value="UniProtKB-KW"/>
</dbReference>
<dbReference type="Proteomes" id="UP000799777">
    <property type="component" value="Unassembled WGS sequence"/>
</dbReference>
<dbReference type="EMBL" id="ML978207">
    <property type="protein sequence ID" value="KAF2028902.1"/>
    <property type="molecule type" value="Genomic_DNA"/>
</dbReference>
<sequence>MPPSKLQMVKAFFGTCDHLPDDHFITSNDVCPICQDADEARLPCGPSTNRIRKTAIIRTPDCDHVFHHLCLITWLLANLRSDVDDSCPQCRHVLIDLNWVPPPAPRAQNRVQRAPRAPHNRAGVNQNRDAALLREIQRQRERRVEQEGTAGRFFRQTLLELALARAERRRTWPTWAQWTVSVTDNIDHMTLIMRMISFARDLRRRPQVLEPSGVYEI</sequence>
<evidence type="ECO:0000256" key="1">
    <source>
        <dbReference type="ARBA" id="ARBA00022723"/>
    </source>
</evidence>
<proteinExistence type="predicted"/>
<evidence type="ECO:0000256" key="2">
    <source>
        <dbReference type="ARBA" id="ARBA00022771"/>
    </source>
</evidence>
<keyword evidence="3" id="KW-0862">Zinc</keyword>
<dbReference type="SUPFAM" id="SSF57850">
    <property type="entry name" value="RING/U-box"/>
    <property type="match status" value="1"/>
</dbReference>
<keyword evidence="7" id="KW-1185">Reference proteome</keyword>
<dbReference type="OrthoDB" id="3687356at2759"/>
<gene>
    <name evidence="6" type="ORF">EK21DRAFT_113433</name>
</gene>
<protein>
    <recommendedName>
        <fullName evidence="5">RING-type domain-containing protein</fullName>
    </recommendedName>
</protein>
<evidence type="ECO:0000313" key="7">
    <source>
        <dbReference type="Proteomes" id="UP000799777"/>
    </source>
</evidence>
<evidence type="ECO:0000256" key="3">
    <source>
        <dbReference type="ARBA" id="ARBA00022833"/>
    </source>
</evidence>
<dbReference type="Gene3D" id="3.30.40.10">
    <property type="entry name" value="Zinc/RING finger domain, C3HC4 (zinc finger)"/>
    <property type="match status" value="1"/>
</dbReference>
<dbReference type="InterPro" id="IPR013083">
    <property type="entry name" value="Znf_RING/FYVE/PHD"/>
</dbReference>